<dbReference type="Proteomes" id="UP000192277">
    <property type="component" value="Unassembled WGS sequence"/>
</dbReference>
<dbReference type="SUPFAM" id="SSF50969">
    <property type="entry name" value="YVTN repeat-like/Quinoprotein amine dehydrogenase"/>
    <property type="match status" value="1"/>
</dbReference>
<accession>A0ABX3NR11</accession>
<protein>
    <submittedName>
        <fullName evidence="1">Uncharacterized protein</fullName>
    </submittedName>
</protein>
<dbReference type="InterPro" id="IPR011044">
    <property type="entry name" value="Quino_amine_DH_bsu"/>
</dbReference>
<name>A0ABX3NR11_9BACT</name>
<evidence type="ECO:0000313" key="2">
    <source>
        <dbReference type="Proteomes" id="UP000192277"/>
    </source>
</evidence>
<dbReference type="PANTHER" id="PTHR47197">
    <property type="entry name" value="PROTEIN NIRF"/>
    <property type="match status" value="1"/>
</dbReference>
<dbReference type="Gene3D" id="2.130.10.10">
    <property type="entry name" value="YVTN repeat-like/Quinoprotein amine dehydrogenase"/>
    <property type="match status" value="1"/>
</dbReference>
<dbReference type="PANTHER" id="PTHR47197:SF3">
    <property type="entry name" value="DIHYDRO-HEME D1 DEHYDROGENASE"/>
    <property type="match status" value="1"/>
</dbReference>
<dbReference type="InterPro" id="IPR015943">
    <property type="entry name" value="WD40/YVTN_repeat-like_dom_sf"/>
</dbReference>
<keyword evidence="2" id="KW-1185">Reference proteome</keyword>
<dbReference type="InterPro" id="IPR051200">
    <property type="entry name" value="Host-pathogen_enzymatic-act"/>
</dbReference>
<dbReference type="EMBL" id="LWBO01000034">
    <property type="protein sequence ID" value="OQP43737.1"/>
    <property type="molecule type" value="Genomic_DNA"/>
</dbReference>
<organism evidence="1 2">
    <name type="scientific">Niastella koreensis</name>
    <dbReference type="NCBI Taxonomy" id="354356"/>
    <lineage>
        <taxon>Bacteria</taxon>
        <taxon>Pseudomonadati</taxon>
        <taxon>Bacteroidota</taxon>
        <taxon>Chitinophagia</taxon>
        <taxon>Chitinophagales</taxon>
        <taxon>Chitinophagaceae</taxon>
        <taxon>Niastella</taxon>
    </lineage>
</organism>
<evidence type="ECO:0000313" key="1">
    <source>
        <dbReference type="EMBL" id="OQP43737.1"/>
    </source>
</evidence>
<comment type="caution">
    <text evidence="1">The sequence shown here is derived from an EMBL/GenBank/DDBJ whole genome shotgun (WGS) entry which is preliminary data.</text>
</comment>
<reference evidence="1 2" key="1">
    <citation type="submission" date="2016-04" db="EMBL/GenBank/DDBJ databases">
        <authorList>
            <person name="Chen L."/>
            <person name="Zhuang W."/>
            <person name="Wang G."/>
        </authorList>
    </citation>
    <scope>NUCLEOTIDE SEQUENCE [LARGE SCALE GENOMIC DNA]</scope>
    <source>
        <strain evidence="2">GR20</strain>
    </source>
</reference>
<sequence length="426" mass="48191">MKKIILCLLIGLSFWSCKKENITVIVEKQTLKIDQVINDSTIVLSWNKYTGASFKQYTLTRQGTYLKGDKFGQYYDTVFTSSNANETSFTENKMPLATDIFYFLMVETGTDVPGSYPPQVIYTRPNSLLHCIPTDVIFSKTLNRLYIFEQKKINIIDYFTGRPVLSKEFPAGIGYCDLATYNGSNELYVPGNDGWVNILNATTLEQIDHIYVAGYTIGSVLSRNGKLYVSSSDQSLGAFSNNMKIYDRATKALVSRVGSYYPSRLMAFDNTNLEMIEMNLNMYPSYPTYYLFAPDGTLVFSKGGSSLGNYNMSTSILRSFPYGDRFITSNFGTVISKSFAFERYLKQDGHYADFAFNNNGTVIYAADAQSKKIDVINYPANTNTGSYPAKLYPFKLFRDDNMLILVSKTSQDNYSDSYILVEYIKL</sequence>
<gene>
    <name evidence="1" type="ORF">A4D02_09650</name>
</gene>
<proteinExistence type="predicted"/>